<dbReference type="HOGENOM" id="CLU_918320_0_0_1"/>
<evidence type="ECO:0000256" key="1">
    <source>
        <dbReference type="SAM" id="MobiDB-lite"/>
    </source>
</evidence>
<dbReference type="AlphaFoldDB" id="A8N158"/>
<feature type="region of interest" description="Disordered" evidence="1">
    <location>
        <begin position="244"/>
        <end position="271"/>
    </location>
</feature>
<accession>A8N158</accession>
<name>A8N158_COPC7</name>
<dbReference type="OMA" id="ADDYKGH"/>
<evidence type="ECO:0000313" key="3">
    <source>
        <dbReference type="Proteomes" id="UP000001861"/>
    </source>
</evidence>
<dbReference type="KEGG" id="cci:CC1G_10279"/>
<proteinExistence type="predicted"/>
<dbReference type="VEuPathDB" id="FungiDB:CC1G_10279"/>
<dbReference type="InParanoid" id="A8N158"/>
<feature type="compositionally biased region" description="Acidic residues" evidence="1">
    <location>
        <begin position="140"/>
        <end position="155"/>
    </location>
</feature>
<protein>
    <submittedName>
        <fullName evidence="2">Uncharacterized protein</fullName>
    </submittedName>
</protein>
<feature type="compositionally biased region" description="Acidic residues" evidence="1">
    <location>
        <begin position="173"/>
        <end position="183"/>
    </location>
</feature>
<reference evidence="2 3" key="1">
    <citation type="journal article" date="2010" name="Proc. Natl. Acad. Sci. U.S.A.">
        <title>Insights into evolution of multicellular fungi from the assembled chromosomes of the mushroom Coprinopsis cinerea (Coprinus cinereus).</title>
        <authorList>
            <person name="Stajich J.E."/>
            <person name="Wilke S.K."/>
            <person name="Ahren D."/>
            <person name="Au C.H."/>
            <person name="Birren B.W."/>
            <person name="Borodovsky M."/>
            <person name="Burns C."/>
            <person name="Canback B."/>
            <person name="Casselton L.A."/>
            <person name="Cheng C.K."/>
            <person name="Deng J."/>
            <person name="Dietrich F.S."/>
            <person name="Fargo D.C."/>
            <person name="Farman M.L."/>
            <person name="Gathman A.C."/>
            <person name="Goldberg J."/>
            <person name="Guigo R."/>
            <person name="Hoegger P.J."/>
            <person name="Hooker J.B."/>
            <person name="Huggins A."/>
            <person name="James T.Y."/>
            <person name="Kamada T."/>
            <person name="Kilaru S."/>
            <person name="Kodira C."/>
            <person name="Kues U."/>
            <person name="Kupfer D."/>
            <person name="Kwan H.S."/>
            <person name="Lomsadze A."/>
            <person name="Li W."/>
            <person name="Lilly W.W."/>
            <person name="Ma L.J."/>
            <person name="Mackey A.J."/>
            <person name="Manning G."/>
            <person name="Martin F."/>
            <person name="Muraguchi H."/>
            <person name="Natvig D.O."/>
            <person name="Palmerini H."/>
            <person name="Ramesh M.A."/>
            <person name="Rehmeyer C.J."/>
            <person name="Roe B.A."/>
            <person name="Shenoy N."/>
            <person name="Stanke M."/>
            <person name="Ter-Hovhannisyan V."/>
            <person name="Tunlid A."/>
            <person name="Velagapudi R."/>
            <person name="Vision T.J."/>
            <person name="Zeng Q."/>
            <person name="Zolan M.E."/>
            <person name="Pukkila P.J."/>
        </authorList>
    </citation>
    <scope>NUCLEOTIDE SEQUENCE [LARGE SCALE GENOMIC DNA]</scope>
    <source>
        <strain evidence="3">Okayama-7 / 130 / ATCC MYA-4618 / FGSC 9003</strain>
    </source>
</reference>
<evidence type="ECO:0000313" key="2">
    <source>
        <dbReference type="EMBL" id="EAU93211.2"/>
    </source>
</evidence>
<sequence>MEQGRPLVRRTPTATAHVGGYYSARLRNLMKKRQYVITMLDGGPVEDYFVDLLDQWKIGENGAKNAPPGSELFNSIVEFMDARARELLELMDGVATLHSVVTVPPGPTPTSSDDSPAETPEPTEEPGIEDGVPVDGELPPVEEDSEELPEIEETQTESAPEPESTSNSPLPETEPEAEPEAEASEVPRATSEPLDDIPVQTPPAPAPSPAGGRSGSIPQAPVVTVIPQPNPDIVILASEGRTETRTLATPPPGATPAPQPTPVAGGDEGRPRVQTLTVISGTETRTIIAELAQITSAGEFEQD</sequence>
<dbReference type="Proteomes" id="UP000001861">
    <property type="component" value="Unassembled WGS sequence"/>
</dbReference>
<feature type="compositionally biased region" description="Low complexity" evidence="1">
    <location>
        <begin position="209"/>
        <end position="218"/>
    </location>
</feature>
<dbReference type="GeneID" id="6005033"/>
<dbReference type="EMBL" id="AACS02000001">
    <property type="protein sequence ID" value="EAU93211.2"/>
    <property type="molecule type" value="Genomic_DNA"/>
</dbReference>
<dbReference type="RefSeq" id="XP_001828608.2">
    <property type="nucleotide sequence ID" value="XM_001828556.2"/>
</dbReference>
<gene>
    <name evidence="2" type="ORF">CC1G_10279</name>
</gene>
<comment type="caution">
    <text evidence="2">The sequence shown here is derived from an EMBL/GenBank/DDBJ whole genome shotgun (WGS) entry which is preliminary data.</text>
</comment>
<feature type="compositionally biased region" description="Low complexity" evidence="1">
    <location>
        <begin position="101"/>
        <end position="120"/>
    </location>
</feature>
<organism evidence="2 3">
    <name type="scientific">Coprinopsis cinerea (strain Okayama-7 / 130 / ATCC MYA-4618 / FGSC 9003)</name>
    <name type="common">Inky cap fungus</name>
    <name type="synonym">Hormographiella aspergillata</name>
    <dbReference type="NCBI Taxonomy" id="240176"/>
    <lineage>
        <taxon>Eukaryota</taxon>
        <taxon>Fungi</taxon>
        <taxon>Dikarya</taxon>
        <taxon>Basidiomycota</taxon>
        <taxon>Agaricomycotina</taxon>
        <taxon>Agaricomycetes</taxon>
        <taxon>Agaricomycetidae</taxon>
        <taxon>Agaricales</taxon>
        <taxon>Agaricineae</taxon>
        <taxon>Psathyrellaceae</taxon>
        <taxon>Coprinopsis</taxon>
    </lineage>
</organism>
<dbReference type="OrthoDB" id="10660962at2759"/>
<feature type="compositionally biased region" description="Pro residues" evidence="1">
    <location>
        <begin position="249"/>
        <end position="261"/>
    </location>
</feature>
<feature type="region of interest" description="Disordered" evidence="1">
    <location>
        <begin position="101"/>
        <end position="224"/>
    </location>
</feature>
<keyword evidence="3" id="KW-1185">Reference proteome</keyword>